<comment type="subcellular location">
    <subcellularLocation>
        <location evidence="1">Membrane</location>
        <topology evidence="1">Multi-pass membrane protein</topology>
    </subcellularLocation>
</comment>
<dbReference type="GO" id="GO:0016020">
    <property type="term" value="C:membrane"/>
    <property type="evidence" value="ECO:0007669"/>
    <property type="project" value="UniProtKB-SubCell"/>
</dbReference>
<evidence type="ECO:0000256" key="9">
    <source>
        <dbReference type="SAM" id="Phobius"/>
    </source>
</evidence>
<keyword evidence="6 9" id="KW-1133">Transmembrane helix</keyword>
<keyword evidence="12" id="KW-1185">Reference proteome</keyword>
<dbReference type="PANTHER" id="PTHR12266:SF0">
    <property type="entry name" value="MITOCHONDRIAL SODIUM_CALCIUM EXCHANGER PROTEIN"/>
    <property type="match status" value="1"/>
</dbReference>
<feature type="domain" description="Sodium/calcium exchanger membrane region" evidence="10">
    <location>
        <begin position="276"/>
        <end position="424"/>
    </location>
</feature>
<sequence>MAAATLRCRYICDNDGKRYDHIRTTIQSRCLRDITRSRLLHCRIELDSIHLPLQQSSKRRQRKISILKGLNVVGSQPGSAPCVFYNTKDSLPTYETDQSSSAPASETHRGPISRKKRSNNDEGLSEDEFVVSHNHVFTGPEARSRAASVVPPPIEIVSLRMFIFDIYEHLRPLSDDWSKHGWFSKAIIIVKMPAMFVFKLTIPPNECSWSKAVLIIQAVVAPQWFLFAFKVTTVEPFNGSPALYAYALVLSLIMVVLLVFLTSMTAQPRYYKEVVSYFGFIMSLSWIYFISSEVVNVVTMFGVVSKLSHEILGLTILAWSNSIGDLIADISVVKQGYPRMAMVAAVGGPLFNLFIGFGVPFVIAIAKGKTVTINLNPTYKILLLFLGISLLSNLAAVLVQRFHLRRPHAYLLVFIYVCFILMIILTETNEVVWI</sequence>
<feature type="region of interest" description="Disordered" evidence="8">
    <location>
        <begin position="94"/>
        <end position="124"/>
    </location>
</feature>
<evidence type="ECO:0000256" key="6">
    <source>
        <dbReference type="ARBA" id="ARBA00022989"/>
    </source>
</evidence>
<evidence type="ECO:0000256" key="2">
    <source>
        <dbReference type="ARBA" id="ARBA00022448"/>
    </source>
</evidence>
<feature type="transmembrane region" description="Helical" evidence="9">
    <location>
        <begin position="274"/>
        <end position="291"/>
    </location>
</feature>
<evidence type="ECO:0000259" key="10">
    <source>
        <dbReference type="Pfam" id="PF01699"/>
    </source>
</evidence>
<feature type="transmembrane region" description="Helical" evidence="9">
    <location>
        <begin position="243"/>
        <end position="262"/>
    </location>
</feature>
<feature type="transmembrane region" description="Helical" evidence="9">
    <location>
        <begin position="378"/>
        <end position="397"/>
    </location>
</feature>
<keyword evidence="4" id="KW-0406">Ion transport</keyword>
<accession>A0AAD5RD07</accession>
<keyword evidence="3" id="KW-0050">Antiport</keyword>
<evidence type="ECO:0000256" key="8">
    <source>
        <dbReference type="SAM" id="MobiDB-lite"/>
    </source>
</evidence>
<dbReference type="EMBL" id="JAHQIW010007404">
    <property type="protein sequence ID" value="KAJ1374155.1"/>
    <property type="molecule type" value="Genomic_DNA"/>
</dbReference>
<dbReference type="AlphaFoldDB" id="A0AAD5RD07"/>
<feature type="transmembrane region" description="Helical" evidence="9">
    <location>
        <begin position="212"/>
        <end position="231"/>
    </location>
</feature>
<proteinExistence type="predicted"/>
<feature type="transmembrane region" description="Helical" evidence="9">
    <location>
        <begin position="311"/>
        <end position="328"/>
    </location>
</feature>
<feature type="transmembrane region" description="Helical" evidence="9">
    <location>
        <begin position="340"/>
        <end position="366"/>
    </location>
</feature>
<evidence type="ECO:0000256" key="1">
    <source>
        <dbReference type="ARBA" id="ARBA00004141"/>
    </source>
</evidence>
<evidence type="ECO:0000313" key="11">
    <source>
        <dbReference type="EMBL" id="KAJ1374155.1"/>
    </source>
</evidence>
<evidence type="ECO:0000256" key="3">
    <source>
        <dbReference type="ARBA" id="ARBA00022449"/>
    </source>
</evidence>
<reference evidence="11" key="1">
    <citation type="submission" date="2021-06" db="EMBL/GenBank/DDBJ databases">
        <title>Parelaphostrongylus tenuis whole genome reference sequence.</title>
        <authorList>
            <person name="Garwood T.J."/>
            <person name="Larsen P.A."/>
            <person name="Fountain-Jones N.M."/>
            <person name="Garbe J.R."/>
            <person name="Macchietto M.G."/>
            <person name="Kania S.A."/>
            <person name="Gerhold R.W."/>
            <person name="Richards J.E."/>
            <person name="Wolf T.M."/>
        </authorList>
    </citation>
    <scope>NUCLEOTIDE SEQUENCE</scope>
    <source>
        <strain evidence="11">MNPRO001-30</strain>
        <tissue evidence="11">Meninges</tissue>
    </source>
</reference>
<dbReference type="Pfam" id="PF01699">
    <property type="entry name" value="Na_Ca_ex"/>
    <property type="match status" value="1"/>
</dbReference>
<organism evidence="11 12">
    <name type="scientific">Parelaphostrongylus tenuis</name>
    <name type="common">Meningeal worm</name>
    <dbReference type="NCBI Taxonomy" id="148309"/>
    <lineage>
        <taxon>Eukaryota</taxon>
        <taxon>Metazoa</taxon>
        <taxon>Ecdysozoa</taxon>
        <taxon>Nematoda</taxon>
        <taxon>Chromadorea</taxon>
        <taxon>Rhabditida</taxon>
        <taxon>Rhabditina</taxon>
        <taxon>Rhabditomorpha</taxon>
        <taxon>Strongyloidea</taxon>
        <taxon>Metastrongylidae</taxon>
        <taxon>Parelaphostrongylus</taxon>
    </lineage>
</organism>
<evidence type="ECO:0000256" key="5">
    <source>
        <dbReference type="ARBA" id="ARBA00022692"/>
    </source>
</evidence>
<dbReference type="InterPro" id="IPR004837">
    <property type="entry name" value="NaCa_Exmemb"/>
</dbReference>
<evidence type="ECO:0000256" key="4">
    <source>
        <dbReference type="ARBA" id="ARBA00022568"/>
    </source>
</evidence>
<evidence type="ECO:0000313" key="12">
    <source>
        <dbReference type="Proteomes" id="UP001196413"/>
    </source>
</evidence>
<dbReference type="InterPro" id="IPR051359">
    <property type="entry name" value="CaCA_antiporter"/>
</dbReference>
<feature type="transmembrane region" description="Helical" evidence="9">
    <location>
        <begin position="409"/>
        <end position="426"/>
    </location>
</feature>
<evidence type="ECO:0000256" key="7">
    <source>
        <dbReference type="ARBA" id="ARBA00023136"/>
    </source>
</evidence>
<feature type="compositionally biased region" description="Polar residues" evidence="8">
    <location>
        <begin position="94"/>
        <end position="104"/>
    </location>
</feature>
<dbReference type="InterPro" id="IPR044880">
    <property type="entry name" value="NCX_ion-bd_dom_sf"/>
</dbReference>
<gene>
    <name evidence="11" type="primary">NCX-7</name>
    <name evidence="11" type="ORF">KIN20_036780</name>
</gene>
<keyword evidence="4" id="KW-0106">Calcium</keyword>
<dbReference type="GO" id="GO:0006874">
    <property type="term" value="P:intracellular calcium ion homeostasis"/>
    <property type="evidence" value="ECO:0007669"/>
    <property type="project" value="TreeGrafter"/>
</dbReference>
<dbReference type="Gene3D" id="1.20.1420.30">
    <property type="entry name" value="NCX, central ion-binding region"/>
    <property type="match status" value="1"/>
</dbReference>
<keyword evidence="5 9" id="KW-0812">Transmembrane</keyword>
<keyword evidence="2" id="KW-0813">Transport</keyword>
<dbReference type="Proteomes" id="UP001196413">
    <property type="component" value="Unassembled WGS sequence"/>
</dbReference>
<keyword evidence="7 9" id="KW-0472">Membrane</keyword>
<comment type="caution">
    <text evidence="11">The sequence shown here is derived from an EMBL/GenBank/DDBJ whole genome shotgun (WGS) entry which is preliminary data.</text>
</comment>
<dbReference type="PANTHER" id="PTHR12266">
    <property type="entry name" value="NA+/CA2+ K+ INDEPENDENT EXCHANGER"/>
    <property type="match status" value="1"/>
</dbReference>
<dbReference type="GO" id="GO:0005432">
    <property type="term" value="F:calcium:sodium antiporter activity"/>
    <property type="evidence" value="ECO:0007669"/>
    <property type="project" value="TreeGrafter"/>
</dbReference>
<keyword evidence="4" id="KW-0109">Calcium transport</keyword>
<protein>
    <submittedName>
        <fullName evidence="11">Sodium/calcium exchanger 7</fullName>
    </submittedName>
</protein>
<name>A0AAD5RD07_PARTN</name>